<dbReference type="EMBL" id="JAAXCZ010000004">
    <property type="protein sequence ID" value="MBC2381309.1"/>
    <property type="molecule type" value="Genomic_DNA"/>
</dbReference>
<proteinExistence type="predicted"/>
<dbReference type="InterPro" id="IPR049644">
    <property type="entry name" value="GvpU-like"/>
</dbReference>
<dbReference type="AlphaFoldDB" id="A0A7X1APQ1"/>
<evidence type="ECO:0000313" key="2">
    <source>
        <dbReference type="EMBL" id="MBC2407298.1"/>
    </source>
</evidence>
<reference evidence="3 4" key="1">
    <citation type="submission" date="2020-04" db="EMBL/GenBank/DDBJ databases">
        <title>Pseudomonas crami sp. nov., a novel proteolytic bacterial species isolated from cream.</title>
        <authorList>
            <person name="Hofmann K."/>
            <person name="Woller A."/>
            <person name="Huptas C."/>
            <person name="Wenning M."/>
            <person name="Scherer S."/>
            <person name="Doll E.V."/>
        </authorList>
    </citation>
    <scope>NUCLEOTIDE SEQUENCE [LARGE SCALE GENOMIC DNA]</scope>
    <source>
        <strain evidence="1 4">WS 5096</strain>
        <strain evidence="2 3">WS 5106</strain>
    </source>
</reference>
<keyword evidence="4" id="KW-1185">Reference proteome</keyword>
<accession>A0A7X1APQ1</accession>
<dbReference type="Proteomes" id="UP000534677">
    <property type="component" value="Unassembled WGS sequence"/>
</dbReference>
<dbReference type="EMBL" id="JAAXCY010000005">
    <property type="protein sequence ID" value="MBC2407298.1"/>
    <property type="molecule type" value="Genomic_DNA"/>
</dbReference>
<evidence type="ECO:0000313" key="1">
    <source>
        <dbReference type="EMBL" id="MBC2381309.1"/>
    </source>
</evidence>
<protein>
    <recommendedName>
        <fullName evidence="5">Gas vesicle protein</fullName>
    </recommendedName>
</protein>
<evidence type="ECO:0000313" key="3">
    <source>
        <dbReference type="Proteomes" id="UP000520513"/>
    </source>
</evidence>
<gene>
    <name evidence="1" type="ORF">HF209_10155</name>
    <name evidence="2" type="ORF">HF257_14895</name>
</gene>
<dbReference type="Proteomes" id="UP000520513">
    <property type="component" value="Unassembled WGS sequence"/>
</dbReference>
<comment type="caution">
    <text evidence="2">The sequence shown here is derived from an EMBL/GenBank/DDBJ whole genome shotgun (WGS) entry which is preliminary data.</text>
</comment>
<sequence length="160" mass="17459">MSDEQVKSRIDALREQLSDDIYTKTKWEGRQTDWLVQWFAAFVNDAEAEVSIPVTFTIGGNLVSGNLISEAAYFENLASNFAMALPDVAKDAGKELIMALQPKLTADEDDRLACQFVHLKNAQVFTGASQPVPSIGTLWRGKISSVEGFSLGSLSVASQN</sequence>
<name>A0A7X1APQ1_9PSED</name>
<evidence type="ECO:0008006" key="5">
    <source>
        <dbReference type="Google" id="ProtNLM"/>
    </source>
</evidence>
<dbReference type="NCBIfam" id="NF041667">
    <property type="entry name" value="GvpU"/>
    <property type="match status" value="1"/>
</dbReference>
<evidence type="ECO:0000313" key="4">
    <source>
        <dbReference type="Proteomes" id="UP000534677"/>
    </source>
</evidence>
<organism evidence="2 3">
    <name type="scientific">Pseudomonas cremoris</name>
    <dbReference type="NCBI Taxonomy" id="2724178"/>
    <lineage>
        <taxon>Bacteria</taxon>
        <taxon>Pseudomonadati</taxon>
        <taxon>Pseudomonadota</taxon>
        <taxon>Gammaproteobacteria</taxon>
        <taxon>Pseudomonadales</taxon>
        <taxon>Pseudomonadaceae</taxon>
        <taxon>Pseudomonas</taxon>
    </lineage>
</organism>
<dbReference type="RefSeq" id="WP_185706763.1">
    <property type="nucleotide sequence ID" value="NZ_JAAXCY010000005.1"/>
</dbReference>